<reference evidence="5 6" key="1">
    <citation type="submission" date="2021-02" db="EMBL/GenBank/DDBJ databases">
        <title>Complete genome of Desulfoluna sp. strain ASN36.</title>
        <authorList>
            <person name="Takahashi A."/>
            <person name="Kojima H."/>
            <person name="Fukui M."/>
        </authorList>
    </citation>
    <scope>NUCLEOTIDE SEQUENCE [LARGE SCALE GENOMIC DNA]</scope>
    <source>
        <strain evidence="5 6">ASN36</strain>
    </source>
</reference>
<dbReference type="InterPro" id="IPR003953">
    <property type="entry name" value="FAD-dep_OxRdtase_2_FAD-bd"/>
</dbReference>
<evidence type="ECO:0000313" key="6">
    <source>
        <dbReference type="Proteomes" id="UP001320148"/>
    </source>
</evidence>
<dbReference type="Pfam" id="PF00890">
    <property type="entry name" value="FAD_binding_2"/>
    <property type="match status" value="1"/>
</dbReference>
<dbReference type="NCBIfam" id="NF003725">
    <property type="entry name" value="PRK05329.2-4"/>
    <property type="match status" value="1"/>
</dbReference>
<keyword evidence="3" id="KW-0560">Oxidoreductase</keyword>
<dbReference type="Gene3D" id="3.50.50.60">
    <property type="entry name" value="FAD/NAD(P)-binding domain"/>
    <property type="match status" value="2"/>
</dbReference>
<protein>
    <submittedName>
        <fullName evidence="5">Anaerobic glycerol-3-phosphate dehydrogenase subunit B</fullName>
    </submittedName>
</protein>
<evidence type="ECO:0000313" key="5">
    <source>
        <dbReference type="EMBL" id="BCS97844.1"/>
    </source>
</evidence>
<evidence type="ECO:0000256" key="2">
    <source>
        <dbReference type="ARBA" id="ARBA00022643"/>
    </source>
</evidence>
<evidence type="ECO:0000256" key="3">
    <source>
        <dbReference type="ARBA" id="ARBA00023002"/>
    </source>
</evidence>
<keyword evidence="1" id="KW-0285">Flavoprotein</keyword>
<accession>A0ABN6F6Q0</accession>
<proteinExistence type="predicted"/>
<dbReference type="SUPFAM" id="SSF51905">
    <property type="entry name" value="FAD/NAD(P)-binding domain"/>
    <property type="match status" value="1"/>
</dbReference>
<name>A0ABN6F6Q0_9BACT</name>
<dbReference type="Proteomes" id="UP001320148">
    <property type="component" value="Chromosome"/>
</dbReference>
<keyword evidence="6" id="KW-1185">Reference proteome</keyword>
<dbReference type="EMBL" id="AP024488">
    <property type="protein sequence ID" value="BCS97844.1"/>
    <property type="molecule type" value="Genomic_DNA"/>
</dbReference>
<dbReference type="PIRSF" id="PIRSF000141">
    <property type="entry name" value="Anaerobic_G3P_dh"/>
    <property type="match status" value="1"/>
</dbReference>
<dbReference type="InterPro" id="IPR036188">
    <property type="entry name" value="FAD/NAD-bd_sf"/>
</dbReference>
<dbReference type="RefSeq" id="WP_236889259.1">
    <property type="nucleotide sequence ID" value="NZ_AP024488.1"/>
</dbReference>
<gene>
    <name evidence="5" type="ORF">DSLASN_34760</name>
</gene>
<sequence length="434" mass="45644">MNNPLCHGEKAGDTWAGNWDVVVVGNGLAGSAAALFAASKGLSVAVVGSGSQLPLSSGLFDLVGMMPGERRYTDQPWETLEGLIQSGPGHPYGKLGAQAIRRAFDGFLELLAHEGLMYVACEKNARVITSVGTVKASYALPKSMAAGADAFEKKSKTLIVGIRGLKGFQARQVAQSAGTVWPGLSAVEIAPEGLGRPGDLYPEALARELDLPAGRELLIQAIRPHLDGHEAVGLPPILGMDKSHEAMAHIESALGVPCFEIPGMPPTAAGVRLREALDRAFSRYGVATFVGGKVTAVSDCEAGFSVTASLRGEETVISARRMILATGRFMGGGLTGDRCLVSEPLLNLHVAQPQTRDEWHRCNLFDPRGHAVNRAGVMADRQMHPLSADGSVVNPNLYVAGSILAHQDWKREKSGAGISIATAFRAAEACVGQA</sequence>
<evidence type="ECO:0000259" key="4">
    <source>
        <dbReference type="Pfam" id="PF00890"/>
    </source>
</evidence>
<feature type="domain" description="FAD-dependent oxidoreductase 2 FAD-binding" evidence="4">
    <location>
        <begin position="20"/>
        <end position="417"/>
    </location>
</feature>
<evidence type="ECO:0000256" key="1">
    <source>
        <dbReference type="ARBA" id="ARBA00022630"/>
    </source>
</evidence>
<dbReference type="NCBIfam" id="TIGR03378">
    <property type="entry name" value="glycerol3P_GlpB"/>
    <property type="match status" value="1"/>
</dbReference>
<dbReference type="InterPro" id="IPR009158">
    <property type="entry name" value="G3P_DH_GlpB_su"/>
</dbReference>
<keyword evidence="2" id="KW-0288">FMN</keyword>
<organism evidence="5 6">
    <name type="scientific">Desulfoluna limicola</name>
    <dbReference type="NCBI Taxonomy" id="2810562"/>
    <lineage>
        <taxon>Bacteria</taxon>
        <taxon>Pseudomonadati</taxon>
        <taxon>Thermodesulfobacteriota</taxon>
        <taxon>Desulfobacteria</taxon>
        <taxon>Desulfobacterales</taxon>
        <taxon>Desulfolunaceae</taxon>
        <taxon>Desulfoluna</taxon>
    </lineage>
</organism>